<reference evidence="2" key="1">
    <citation type="submission" date="2022-11" db="UniProtKB">
        <authorList>
            <consortium name="WormBaseParasite"/>
        </authorList>
    </citation>
    <scope>IDENTIFICATION</scope>
</reference>
<sequence length="179" mass="20295">MGVIPNSLIELLKGAHGIIRFPVSCDLTTMTNVDIPFTDVKIGADTNQIHLFLKSNRSMGYVCEMKPDLYKHLIDRTFDFCHAGNSLAAIVYHLFRVHLEKGFQGQGLAWAKRPLSSDALMYVALDAIAHFDAYFSLSEFHSLFQEVKTLTSKEQIMTSKRTAKKEPLPLAIFNFRLRE</sequence>
<dbReference type="GO" id="GO:0003676">
    <property type="term" value="F:nucleic acid binding"/>
    <property type="evidence" value="ECO:0007669"/>
    <property type="project" value="InterPro"/>
</dbReference>
<evidence type="ECO:0000313" key="1">
    <source>
        <dbReference type="Proteomes" id="UP000887565"/>
    </source>
</evidence>
<dbReference type="SUPFAM" id="SSF53098">
    <property type="entry name" value="Ribonuclease H-like"/>
    <property type="match status" value="1"/>
</dbReference>
<proteinExistence type="predicted"/>
<dbReference type="WBParaSite" id="nRc.2.0.1.t19357-RA">
    <property type="protein sequence ID" value="nRc.2.0.1.t19357-RA"/>
    <property type="gene ID" value="nRc.2.0.1.g19357"/>
</dbReference>
<dbReference type="InterPro" id="IPR012337">
    <property type="entry name" value="RNaseH-like_sf"/>
</dbReference>
<dbReference type="AlphaFoldDB" id="A0A915J0Y6"/>
<dbReference type="Proteomes" id="UP000887565">
    <property type="component" value="Unplaced"/>
</dbReference>
<dbReference type="Gene3D" id="3.30.420.10">
    <property type="entry name" value="Ribonuclease H-like superfamily/Ribonuclease H"/>
    <property type="match status" value="1"/>
</dbReference>
<name>A0A915J0Y6_ROMCU</name>
<protein>
    <submittedName>
        <fullName evidence="2">Uncharacterized protein</fullName>
    </submittedName>
</protein>
<evidence type="ECO:0000313" key="2">
    <source>
        <dbReference type="WBParaSite" id="nRc.2.0.1.t19357-RA"/>
    </source>
</evidence>
<organism evidence="1 2">
    <name type="scientific">Romanomermis culicivorax</name>
    <name type="common">Nematode worm</name>
    <dbReference type="NCBI Taxonomy" id="13658"/>
    <lineage>
        <taxon>Eukaryota</taxon>
        <taxon>Metazoa</taxon>
        <taxon>Ecdysozoa</taxon>
        <taxon>Nematoda</taxon>
        <taxon>Enoplea</taxon>
        <taxon>Dorylaimia</taxon>
        <taxon>Mermithida</taxon>
        <taxon>Mermithoidea</taxon>
        <taxon>Mermithidae</taxon>
        <taxon>Romanomermis</taxon>
    </lineage>
</organism>
<dbReference type="InterPro" id="IPR036397">
    <property type="entry name" value="RNaseH_sf"/>
</dbReference>
<keyword evidence="1" id="KW-1185">Reference proteome</keyword>
<accession>A0A915J0Y6</accession>